<dbReference type="Proteomes" id="UP000768471">
    <property type="component" value="Unassembled WGS sequence"/>
</dbReference>
<proteinExistence type="predicted"/>
<sequence length="233" mass="26900">MKIISKFKDFYDHKVAKYGSDPILVFDRRQPPGSEILHRLPLPPDDWEREFGTCAVVSELYIGNLHVYLFATVSQVYSSYDIETAYLQQRRHRLPLHMVRFLDGSEYCLPQCSNYYWPGYAHFQKPDFSPRPCSRSHSSIAACRHVPLLLAYYADPHHPTRLERRQNFAANPQLSALGVYLDPDTVWQQLSTYLSQLKSEAETSPSVPDKDKIGNKGFDAKRSFRPKMKGNQA</sequence>
<name>A0ABS0NDI7_9NEIS</name>
<evidence type="ECO:0000313" key="2">
    <source>
        <dbReference type="EMBL" id="MBH5330348.1"/>
    </source>
</evidence>
<organism evidence="2 3">
    <name type="scientific">Eikenella glucosivorans</name>
    <dbReference type="NCBI Taxonomy" id="2766967"/>
    <lineage>
        <taxon>Bacteria</taxon>
        <taxon>Pseudomonadati</taxon>
        <taxon>Pseudomonadota</taxon>
        <taxon>Betaproteobacteria</taxon>
        <taxon>Neisseriales</taxon>
        <taxon>Neisseriaceae</taxon>
        <taxon>Eikenella</taxon>
    </lineage>
</organism>
<evidence type="ECO:0000256" key="1">
    <source>
        <dbReference type="SAM" id="MobiDB-lite"/>
    </source>
</evidence>
<dbReference type="RefSeq" id="WP_197904182.1">
    <property type="nucleotide sequence ID" value="NZ_JACSGR010000010.1"/>
</dbReference>
<evidence type="ECO:0000313" key="3">
    <source>
        <dbReference type="Proteomes" id="UP000768471"/>
    </source>
</evidence>
<feature type="region of interest" description="Disordered" evidence="1">
    <location>
        <begin position="198"/>
        <end position="233"/>
    </location>
</feature>
<feature type="compositionally biased region" description="Basic residues" evidence="1">
    <location>
        <begin position="223"/>
        <end position="233"/>
    </location>
</feature>
<reference evidence="2 3" key="1">
    <citation type="submission" date="2020-09" db="EMBL/GenBank/DDBJ databases">
        <title>Eikenella S3660 sp. nov., isolated from a throat swab.</title>
        <authorList>
            <person name="Buhl M."/>
        </authorList>
    </citation>
    <scope>NUCLEOTIDE SEQUENCE [LARGE SCALE GENOMIC DNA]</scope>
    <source>
        <strain evidence="2 3">S3360</strain>
    </source>
</reference>
<keyword evidence="3" id="KW-1185">Reference proteome</keyword>
<feature type="compositionally biased region" description="Basic and acidic residues" evidence="1">
    <location>
        <begin position="208"/>
        <end position="222"/>
    </location>
</feature>
<protein>
    <recommendedName>
        <fullName evidence="4">SWIM-type domain-containing protein</fullName>
    </recommendedName>
</protein>
<accession>A0ABS0NDI7</accession>
<dbReference type="EMBL" id="JACSGR010000010">
    <property type="protein sequence ID" value="MBH5330348.1"/>
    <property type="molecule type" value="Genomic_DNA"/>
</dbReference>
<comment type="caution">
    <text evidence="2">The sequence shown here is derived from an EMBL/GenBank/DDBJ whole genome shotgun (WGS) entry which is preliminary data.</text>
</comment>
<evidence type="ECO:0008006" key="4">
    <source>
        <dbReference type="Google" id="ProtNLM"/>
    </source>
</evidence>
<gene>
    <name evidence="2" type="ORF">H9Q10_11805</name>
</gene>